<dbReference type="EMBL" id="CM008971">
    <property type="protein sequence ID" value="PNW76990.1"/>
    <property type="molecule type" value="Genomic_DNA"/>
</dbReference>
<comment type="similarity">
    <text evidence="5">Belongs to the patatin family.</text>
</comment>
<dbReference type="OrthoDB" id="566541at2759"/>
<feature type="region of interest" description="Disordered" evidence="6">
    <location>
        <begin position="334"/>
        <end position="371"/>
    </location>
</feature>
<evidence type="ECO:0000313" key="8">
    <source>
        <dbReference type="EMBL" id="PNW76990.1"/>
    </source>
</evidence>
<dbReference type="PANTHER" id="PTHR14226:SF29">
    <property type="entry name" value="NEUROPATHY TARGET ESTERASE SWS"/>
    <property type="match status" value="1"/>
</dbReference>
<dbReference type="STRING" id="3055.A0A2K3D8Y0"/>
<dbReference type="OMA" id="LAFANHC"/>
<keyword evidence="2 4" id="KW-0442">Lipid degradation</keyword>
<organism evidence="8 9">
    <name type="scientific">Chlamydomonas reinhardtii</name>
    <name type="common">Chlamydomonas smithii</name>
    <dbReference type="NCBI Taxonomy" id="3055"/>
    <lineage>
        <taxon>Eukaryota</taxon>
        <taxon>Viridiplantae</taxon>
        <taxon>Chlorophyta</taxon>
        <taxon>core chlorophytes</taxon>
        <taxon>Chlorophyceae</taxon>
        <taxon>CS clade</taxon>
        <taxon>Chlamydomonadales</taxon>
        <taxon>Chlamydomonadaceae</taxon>
        <taxon>Chlamydomonas</taxon>
    </lineage>
</organism>
<dbReference type="InterPro" id="IPR002641">
    <property type="entry name" value="PNPLA_dom"/>
</dbReference>
<evidence type="ECO:0000256" key="3">
    <source>
        <dbReference type="ARBA" id="ARBA00023098"/>
    </source>
</evidence>
<evidence type="ECO:0000259" key="7">
    <source>
        <dbReference type="PROSITE" id="PS51635"/>
    </source>
</evidence>
<dbReference type="KEGG" id="cre:CHLRE_10g417750v5"/>
<comment type="caution">
    <text evidence="4">Lacks conserved residue(s) required for the propagation of feature annotation.</text>
</comment>
<comment type="domain">
    <text evidence="5">The nitrogen atoms of the two glycine residues in the GGXR motif define the oxyanion hole, and stabilize the oxyanion that forms during the nucleophilic attack by the catalytic serine during substrate cleavage.</text>
</comment>
<feature type="short sequence motif" description="GXSXG" evidence="4">
    <location>
        <begin position="87"/>
        <end position="91"/>
    </location>
</feature>
<evidence type="ECO:0000256" key="5">
    <source>
        <dbReference type="RuleBase" id="RU361262"/>
    </source>
</evidence>
<feature type="short sequence motif" description="DGA/G" evidence="4">
    <location>
        <begin position="206"/>
        <end position="208"/>
    </location>
</feature>
<dbReference type="InParanoid" id="A0A2K3D8Y0"/>
<feature type="active site" description="Proton acceptor" evidence="4">
    <location>
        <position position="206"/>
    </location>
</feature>
<accession>A0A2K3D8Y0</accession>
<dbReference type="GeneID" id="5728340"/>
<dbReference type="InterPro" id="IPR016035">
    <property type="entry name" value="Acyl_Trfase/lysoPLipase"/>
</dbReference>
<dbReference type="Gene3D" id="3.40.1090.10">
    <property type="entry name" value="Cytosolic phospholipase A2 catalytic domain"/>
    <property type="match status" value="2"/>
</dbReference>
<feature type="compositionally biased region" description="Polar residues" evidence="6">
    <location>
        <begin position="355"/>
        <end position="371"/>
    </location>
</feature>
<dbReference type="PANTHER" id="PTHR14226">
    <property type="entry name" value="NEUROPATHY TARGET ESTERASE/SWISS CHEESE D.MELANOGASTER"/>
    <property type="match status" value="1"/>
</dbReference>
<dbReference type="Gramene" id="PNW76990">
    <property type="protein sequence ID" value="PNW76990"/>
    <property type="gene ID" value="CHLRE_10g417750v5"/>
</dbReference>
<evidence type="ECO:0000313" key="9">
    <source>
        <dbReference type="Proteomes" id="UP000006906"/>
    </source>
</evidence>
<keyword evidence="3 4" id="KW-0443">Lipid metabolism</keyword>
<feature type="compositionally biased region" description="Gly residues" evidence="6">
    <location>
        <begin position="336"/>
        <end position="348"/>
    </location>
</feature>
<comment type="function">
    <text evidence="5">Lipolytic acyl hydrolase (LAH).</text>
</comment>
<evidence type="ECO:0000256" key="1">
    <source>
        <dbReference type="ARBA" id="ARBA00022801"/>
    </source>
</evidence>
<evidence type="ECO:0000256" key="6">
    <source>
        <dbReference type="SAM" id="MobiDB-lite"/>
    </source>
</evidence>
<keyword evidence="1 4" id="KW-0378">Hydrolase</keyword>
<evidence type="ECO:0000256" key="4">
    <source>
        <dbReference type="PROSITE-ProRule" id="PRU01161"/>
    </source>
</evidence>
<name>A0A2K3D8Y0_CHLRE</name>
<keyword evidence="9" id="KW-1185">Reference proteome</keyword>
<dbReference type="Proteomes" id="UP000006906">
    <property type="component" value="Chromosome 10"/>
</dbReference>
<dbReference type="InterPro" id="IPR050301">
    <property type="entry name" value="NTE"/>
</dbReference>
<dbReference type="GO" id="GO:0016042">
    <property type="term" value="P:lipid catabolic process"/>
    <property type="evidence" value="ECO:0007669"/>
    <property type="project" value="UniProtKB-UniRule"/>
</dbReference>
<dbReference type="RefSeq" id="XP_042919808.1">
    <property type="nucleotide sequence ID" value="XM_043066411.1"/>
</dbReference>
<protein>
    <recommendedName>
        <fullName evidence="5">Patatin</fullName>
        <ecNumber evidence="5">3.1.1.-</ecNumber>
    </recommendedName>
</protein>
<gene>
    <name evidence="8" type="ORF">CHLRE_10g417750v5</name>
</gene>
<dbReference type="SUPFAM" id="SSF52151">
    <property type="entry name" value="FabD/lysophospholipase-like"/>
    <property type="match status" value="1"/>
</dbReference>
<feature type="domain" description="PNPLA" evidence="7">
    <location>
        <begin position="56"/>
        <end position="219"/>
    </location>
</feature>
<dbReference type="Pfam" id="PF01734">
    <property type="entry name" value="Patatin"/>
    <property type="match status" value="1"/>
</dbReference>
<reference evidence="8 9" key="1">
    <citation type="journal article" date="2007" name="Science">
        <title>The Chlamydomonas genome reveals the evolution of key animal and plant functions.</title>
        <authorList>
            <person name="Merchant S.S."/>
            <person name="Prochnik S.E."/>
            <person name="Vallon O."/>
            <person name="Harris E.H."/>
            <person name="Karpowicz S.J."/>
            <person name="Witman G.B."/>
            <person name="Terry A."/>
            <person name="Salamov A."/>
            <person name="Fritz-Laylin L.K."/>
            <person name="Marechal-Drouard L."/>
            <person name="Marshall W.F."/>
            <person name="Qu L.H."/>
            <person name="Nelson D.R."/>
            <person name="Sanderfoot A.A."/>
            <person name="Spalding M.H."/>
            <person name="Kapitonov V.V."/>
            <person name="Ren Q."/>
            <person name="Ferris P."/>
            <person name="Lindquist E."/>
            <person name="Shapiro H."/>
            <person name="Lucas S.M."/>
            <person name="Grimwood J."/>
            <person name="Schmutz J."/>
            <person name="Cardol P."/>
            <person name="Cerutti H."/>
            <person name="Chanfreau G."/>
            <person name="Chen C.L."/>
            <person name="Cognat V."/>
            <person name="Croft M.T."/>
            <person name="Dent R."/>
            <person name="Dutcher S."/>
            <person name="Fernandez E."/>
            <person name="Fukuzawa H."/>
            <person name="Gonzalez-Ballester D."/>
            <person name="Gonzalez-Halphen D."/>
            <person name="Hallmann A."/>
            <person name="Hanikenne M."/>
            <person name="Hippler M."/>
            <person name="Inwood W."/>
            <person name="Jabbari K."/>
            <person name="Kalanon M."/>
            <person name="Kuras R."/>
            <person name="Lefebvre P.A."/>
            <person name="Lemaire S.D."/>
            <person name="Lobanov A.V."/>
            <person name="Lohr M."/>
            <person name="Manuell A."/>
            <person name="Meier I."/>
            <person name="Mets L."/>
            <person name="Mittag M."/>
            <person name="Mittelmeier T."/>
            <person name="Moroney J.V."/>
            <person name="Moseley J."/>
            <person name="Napoli C."/>
            <person name="Nedelcu A.M."/>
            <person name="Niyogi K."/>
            <person name="Novoselov S.V."/>
            <person name="Paulsen I.T."/>
            <person name="Pazour G."/>
            <person name="Purton S."/>
            <person name="Ral J.P."/>
            <person name="Riano-Pachon D.M."/>
            <person name="Riekhof W."/>
            <person name="Rymarquis L."/>
            <person name="Schroda M."/>
            <person name="Stern D."/>
            <person name="Umen J."/>
            <person name="Willows R."/>
            <person name="Wilson N."/>
            <person name="Zimmer S.L."/>
            <person name="Allmer J."/>
            <person name="Balk J."/>
            <person name="Bisova K."/>
            <person name="Chen C.J."/>
            <person name="Elias M."/>
            <person name="Gendler K."/>
            <person name="Hauser C."/>
            <person name="Lamb M.R."/>
            <person name="Ledford H."/>
            <person name="Long J.C."/>
            <person name="Minagawa J."/>
            <person name="Page M.D."/>
            <person name="Pan J."/>
            <person name="Pootakham W."/>
            <person name="Roje S."/>
            <person name="Rose A."/>
            <person name="Stahlberg E."/>
            <person name="Terauchi A.M."/>
            <person name="Yang P."/>
            <person name="Ball S."/>
            <person name="Bowler C."/>
            <person name="Dieckmann C.L."/>
            <person name="Gladyshev V.N."/>
            <person name="Green P."/>
            <person name="Jorgensen R."/>
            <person name="Mayfield S."/>
            <person name="Mueller-Roeber B."/>
            <person name="Rajamani S."/>
            <person name="Sayre R.T."/>
            <person name="Brokstein P."/>
            <person name="Dubchak I."/>
            <person name="Goodstein D."/>
            <person name="Hornick L."/>
            <person name="Huang Y.W."/>
            <person name="Jhaveri J."/>
            <person name="Luo Y."/>
            <person name="Martinez D."/>
            <person name="Ngau W.C."/>
            <person name="Otillar B."/>
            <person name="Poliakov A."/>
            <person name="Porter A."/>
            <person name="Szajkowski L."/>
            <person name="Werner G."/>
            <person name="Zhou K."/>
            <person name="Grigoriev I.V."/>
            <person name="Rokhsar D.S."/>
            <person name="Grossman A.R."/>
        </authorList>
    </citation>
    <scope>NUCLEOTIDE SEQUENCE [LARGE SCALE GENOMIC DNA]</scope>
    <source>
        <strain evidence="9">CC-503</strain>
    </source>
</reference>
<dbReference type="GO" id="GO:0052689">
    <property type="term" value="F:carboxylic ester hydrolase activity"/>
    <property type="evidence" value="ECO:0007669"/>
    <property type="project" value="UniProtKB-ARBA"/>
</dbReference>
<dbReference type="EC" id="3.1.1.-" evidence="5"/>
<dbReference type="PROSITE" id="PS51635">
    <property type="entry name" value="PNPLA"/>
    <property type="match status" value="1"/>
</dbReference>
<feature type="active site" description="Nucleophile" evidence="4">
    <location>
        <position position="89"/>
    </location>
</feature>
<sequence length="371" mass="37783">MRSLLAGQRLNGPGQGHCSSSYSSTRIRARAACAAGVRGRTTHERSTGPSTEVCDLVLSSGFLAFAGHAGFLQAVEEMGVPVGGVMGTSAGALVGSLYCAGYSPLEVAKHLSDQTPASLLRPSAAPWRGGALSLDGVISRLRDLLPPRFEDLQREFAVGVVTAEGEHLLIDSGPLPEAVAASAAIPIIFQAVDVPGHVSRHGPFKDGGVVDRVGLKAWRDRRRAQISKQLAAGDGNAPLRPPTCLVHVIDRSSPFSGFDDMTATGESHILVVKSPRSGANFFDLGSFGDTMAAAHERARHSLLASSAAAAVGPSSRTSSRPAAGAASSAAAASIGNGHGHGNGNGHGAVNGATAPVTSTAPTESAVRATTL</sequence>
<dbReference type="PaxDb" id="3055-EDP06583"/>
<dbReference type="CDD" id="cd07210">
    <property type="entry name" value="Pat_hypo_W_succinogenes_WS1459_like"/>
    <property type="match status" value="1"/>
</dbReference>
<dbReference type="AlphaFoldDB" id="A0A2K3D8Y0"/>
<dbReference type="GO" id="GO:0016298">
    <property type="term" value="F:lipase activity"/>
    <property type="evidence" value="ECO:0007669"/>
    <property type="project" value="UniProtKB-ARBA"/>
</dbReference>
<evidence type="ECO:0000256" key="2">
    <source>
        <dbReference type="ARBA" id="ARBA00022963"/>
    </source>
</evidence>
<proteinExistence type="inferred from homology"/>